<dbReference type="EMBL" id="CACVAS010000147">
    <property type="protein sequence ID" value="CAA6826517.1"/>
    <property type="molecule type" value="Genomic_DNA"/>
</dbReference>
<keyword evidence="6 7" id="KW-0030">Aminoacyl-tRNA synthetase</keyword>
<evidence type="ECO:0000313" key="9">
    <source>
        <dbReference type="EMBL" id="CAA6826517.1"/>
    </source>
</evidence>
<reference evidence="9" key="1">
    <citation type="submission" date="2020-01" db="EMBL/GenBank/DDBJ databases">
        <authorList>
            <person name="Meier V. D."/>
            <person name="Meier V D."/>
        </authorList>
    </citation>
    <scope>NUCLEOTIDE SEQUENCE</scope>
    <source>
        <strain evidence="9">HLG_WM_MAG_01</strain>
    </source>
</reference>
<dbReference type="InterPro" id="IPR049940">
    <property type="entry name" value="GluQ/Sye"/>
</dbReference>
<dbReference type="NCBIfam" id="TIGR00464">
    <property type="entry name" value="gltX_bact"/>
    <property type="match status" value="1"/>
</dbReference>
<evidence type="ECO:0000256" key="6">
    <source>
        <dbReference type="ARBA" id="ARBA00023146"/>
    </source>
</evidence>
<keyword evidence="5 7" id="KW-0648">Protein biosynthesis</keyword>
<sequence length="437" mass="49924">MLRFASSPTDDMHISNLRVAIVSYLMSQQKEENFTVRIDDTHKKENIEGKDTEIMQILEKFALTHTSVFHQSEHLHMHQTFAIKLLEENSAFLCTCTLHDETGSYTEQSYLGHCQDIDPSEQKELHKSLKASGKPFVIRLKSPTHNIVYHDLIQGDVMTPIDKVDSFVILHEDGTPSHTFASACDDMLSGVTTVIDTAEHLRDTAKEVHIKKQLGYEQETNYVHLSSLLNVDGKALSKEDDLFYVKSLLEEGFIPDAIINYLLLLGYTSGNQEIFTLPEAIEWFNLDNLSKTATTFDIEKLRFINKEHLKKMDDKRLSSLFGFADESIGKLAKLYLEEVSTTKELEAKVKPIFQAKDFSRQYGKEMRKLEHIIADAPYIESYDAFHAYLTKKSGFSDKILLKPLRCLLTGNYSNTENEPKLSDIYPFIKSYILEVAS</sequence>
<evidence type="ECO:0000256" key="5">
    <source>
        <dbReference type="ARBA" id="ARBA00022917"/>
    </source>
</evidence>
<dbReference type="PANTHER" id="PTHR43311">
    <property type="entry name" value="GLUTAMATE--TRNA LIGASE"/>
    <property type="match status" value="1"/>
</dbReference>
<dbReference type="PRINTS" id="PR00987">
    <property type="entry name" value="TRNASYNTHGLU"/>
</dbReference>
<dbReference type="GO" id="GO:0005524">
    <property type="term" value="F:ATP binding"/>
    <property type="evidence" value="ECO:0007669"/>
    <property type="project" value="UniProtKB-KW"/>
</dbReference>
<dbReference type="EC" id="6.1.1.24" evidence="9"/>
<keyword evidence="3 7" id="KW-0547">Nucleotide-binding</keyword>
<feature type="domain" description="Glutamyl/glutaminyl-tRNA synthetase class Ib catalytic" evidence="8">
    <location>
        <begin position="3"/>
        <end position="302"/>
    </location>
</feature>
<name>A0A6S6U8E1_9BACT</name>
<dbReference type="SUPFAM" id="SSF52374">
    <property type="entry name" value="Nucleotidylyl transferase"/>
    <property type="match status" value="1"/>
</dbReference>
<dbReference type="SUPFAM" id="SSF48163">
    <property type="entry name" value="An anticodon-binding domain of class I aminoacyl-tRNA synthetases"/>
    <property type="match status" value="1"/>
</dbReference>
<dbReference type="GO" id="GO:0004818">
    <property type="term" value="F:glutamate-tRNA ligase activity"/>
    <property type="evidence" value="ECO:0007669"/>
    <property type="project" value="InterPro"/>
</dbReference>
<dbReference type="GO" id="GO:0006424">
    <property type="term" value="P:glutamyl-tRNA aminoacylation"/>
    <property type="evidence" value="ECO:0007669"/>
    <property type="project" value="InterPro"/>
</dbReference>
<protein>
    <submittedName>
        <fullName evidence="9">Glutamyl-tRNA(Gln) synthetase (EC)</fullName>
        <ecNumber evidence="9">6.1.1.24</ecNumber>
    </submittedName>
</protein>
<dbReference type="GO" id="GO:0050561">
    <property type="term" value="F:glutamate-tRNA(Gln) ligase activity"/>
    <property type="evidence" value="ECO:0007669"/>
    <property type="project" value="UniProtKB-EC"/>
</dbReference>
<dbReference type="GO" id="GO:0005829">
    <property type="term" value="C:cytosol"/>
    <property type="evidence" value="ECO:0007669"/>
    <property type="project" value="TreeGrafter"/>
</dbReference>
<evidence type="ECO:0000256" key="4">
    <source>
        <dbReference type="ARBA" id="ARBA00022840"/>
    </source>
</evidence>
<evidence type="ECO:0000256" key="7">
    <source>
        <dbReference type="RuleBase" id="RU363037"/>
    </source>
</evidence>
<keyword evidence="2 7" id="KW-0436">Ligase</keyword>
<dbReference type="InterPro" id="IPR008925">
    <property type="entry name" value="aa_tRNA-synth_I_cd-bd_sf"/>
</dbReference>
<gene>
    <name evidence="9" type="ORF">HELGO_WM1598</name>
</gene>
<keyword evidence="4 7" id="KW-0067">ATP-binding</keyword>
<dbReference type="InterPro" id="IPR020058">
    <property type="entry name" value="Glu/Gln-tRNA-synth_Ib_cat-dom"/>
</dbReference>
<evidence type="ECO:0000256" key="1">
    <source>
        <dbReference type="ARBA" id="ARBA00007894"/>
    </source>
</evidence>
<dbReference type="Gene3D" id="3.40.50.620">
    <property type="entry name" value="HUPs"/>
    <property type="match status" value="1"/>
</dbReference>
<proteinExistence type="inferred from homology"/>
<dbReference type="InterPro" id="IPR014729">
    <property type="entry name" value="Rossmann-like_a/b/a_fold"/>
</dbReference>
<evidence type="ECO:0000256" key="2">
    <source>
        <dbReference type="ARBA" id="ARBA00022598"/>
    </source>
</evidence>
<dbReference type="InterPro" id="IPR004527">
    <property type="entry name" value="Glu-tRNA-ligase_bac/mito"/>
</dbReference>
<accession>A0A6S6U8E1</accession>
<evidence type="ECO:0000256" key="3">
    <source>
        <dbReference type="ARBA" id="ARBA00022741"/>
    </source>
</evidence>
<comment type="similarity">
    <text evidence="1">Belongs to the class-I aminoacyl-tRNA synthetase family. Glutamate--tRNA ligase type 1 subfamily.</text>
</comment>
<evidence type="ECO:0000259" key="8">
    <source>
        <dbReference type="Pfam" id="PF00749"/>
    </source>
</evidence>
<dbReference type="InterPro" id="IPR000924">
    <property type="entry name" value="Glu/Gln-tRNA-synth"/>
</dbReference>
<dbReference type="GO" id="GO:0000049">
    <property type="term" value="F:tRNA binding"/>
    <property type="evidence" value="ECO:0007669"/>
    <property type="project" value="InterPro"/>
</dbReference>
<dbReference type="Pfam" id="PF00749">
    <property type="entry name" value="tRNA-synt_1c"/>
    <property type="match status" value="1"/>
</dbReference>
<dbReference type="PANTHER" id="PTHR43311:SF2">
    <property type="entry name" value="GLUTAMATE--TRNA LIGASE, MITOCHONDRIAL-RELATED"/>
    <property type="match status" value="1"/>
</dbReference>
<dbReference type="AlphaFoldDB" id="A0A6S6U8E1"/>
<organism evidence="9">
    <name type="scientific">uncultured Sulfurovum sp</name>
    <dbReference type="NCBI Taxonomy" id="269237"/>
    <lineage>
        <taxon>Bacteria</taxon>
        <taxon>Pseudomonadati</taxon>
        <taxon>Campylobacterota</taxon>
        <taxon>Epsilonproteobacteria</taxon>
        <taxon>Campylobacterales</taxon>
        <taxon>Sulfurovaceae</taxon>
        <taxon>Sulfurovum</taxon>
        <taxon>environmental samples</taxon>
    </lineage>
</organism>